<feature type="binding site" evidence="10">
    <location>
        <position position="38"/>
    </location>
    <ligand>
        <name>Mn(2+)</name>
        <dbReference type="ChEBI" id="CHEBI:29035"/>
    </ligand>
</feature>
<dbReference type="AlphaFoldDB" id="A0A0H5BF16"/>
<evidence type="ECO:0000256" key="3">
    <source>
        <dbReference type="ARBA" id="ARBA00012057"/>
    </source>
</evidence>
<dbReference type="GO" id="GO:0050992">
    <property type="term" value="P:dimethylallyl diphosphate biosynthetic process"/>
    <property type="evidence" value="ECO:0007669"/>
    <property type="project" value="UniProtKB-UniRule"/>
</dbReference>
<dbReference type="GO" id="GO:0009240">
    <property type="term" value="P:isopentenyl diphosphate biosynthetic process"/>
    <property type="evidence" value="ECO:0007669"/>
    <property type="project" value="TreeGrafter"/>
</dbReference>
<organism evidence="14 15">
    <name type="scientific">Blastochloris viridis</name>
    <name type="common">Rhodopseudomonas viridis</name>
    <dbReference type="NCBI Taxonomy" id="1079"/>
    <lineage>
        <taxon>Bacteria</taxon>
        <taxon>Pseudomonadati</taxon>
        <taxon>Pseudomonadota</taxon>
        <taxon>Alphaproteobacteria</taxon>
        <taxon>Hyphomicrobiales</taxon>
        <taxon>Blastochloridaceae</taxon>
        <taxon>Blastochloris</taxon>
    </lineage>
</organism>
<reference evidence="15" key="3">
    <citation type="journal article" date="2016" name="Genome Announc.">
        <title>Revised genome sequence of the purple photosynthetic bacterium Blastochloris viridis.</title>
        <authorList>
            <person name="Liu L.N."/>
            <person name="Faulkner M."/>
            <person name="Liu X."/>
            <person name="Huang F."/>
            <person name="Darby A.C."/>
            <person name="Hall N."/>
        </authorList>
    </citation>
    <scope>NUCLEOTIDE SEQUENCE [LARGE SCALE GENOMIC DNA]</scope>
    <source>
        <strain evidence="15">ATCC 19567 / DSM 133 / F</strain>
    </source>
</reference>
<evidence type="ECO:0000256" key="6">
    <source>
        <dbReference type="ARBA" id="ARBA00022842"/>
    </source>
</evidence>
<comment type="cofactor">
    <cofactor evidence="10">
        <name>Mn(2+)</name>
        <dbReference type="ChEBI" id="CHEBI:29035"/>
    </cofactor>
    <text evidence="10">Binds 1 Mn(2+) ion per subunit.</text>
</comment>
<dbReference type="InterPro" id="IPR000086">
    <property type="entry name" value="NUDIX_hydrolase_dom"/>
</dbReference>
<dbReference type="CDD" id="cd02885">
    <property type="entry name" value="NUDIX_IPP_Isomerase"/>
    <property type="match status" value="1"/>
</dbReference>
<evidence type="ECO:0000259" key="12">
    <source>
        <dbReference type="PROSITE" id="PS51462"/>
    </source>
</evidence>
<dbReference type="Gene3D" id="3.90.79.10">
    <property type="entry name" value="Nucleoside Triphosphate Pyrophosphohydrolase"/>
    <property type="match status" value="1"/>
</dbReference>
<dbReference type="EMBL" id="LN907867">
    <property type="protein sequence ID" value="CUU43028.1"/>
    <property type="molecule type" value="Genomic_DNA"/>
</dbReference>
<reference evidence="14" key="2">
    <citation type="submission" date="2015-11" db="EMBL/GenBank/DDBJ databases">
        <authorList>
            <person name="Zhang Y."/>
            <person name="Guo Z."/>
        </authorList>
    </citation>
    <scope>NUCLEOTIDE SEQUENCE</scope>
    <source>
        <strain evidence="14">1</strain>
    </source>
</reference>
<evidence type="ECO:0000313" key="14">
    <source>
        <dbReference type="EMBL" id="CUU43028.1"/>
    </source>
</evidence>
<dbReference type="SUPFAM" id="SSF55811">
    <property type="entry name" value="Nudix"/>
    <property type="match status" value="1"/>
</dbReference>
<dbReference type="Pfam" id="PF00293">
    <property type="entry name" value="NUDIX"/>
    <property type="match status" value="1"/>
</dbReference>
<proteinExistence type="inferred from homology"/>
<dbReference type="Proteomes" id="UP000065734">
    <property type="component" value="Chromosome I"/>
</dbReference>
<evidence type="ECO:0000313" key="13">
    <source>
        <dbReference type="EMBL" id="BAR99694.1"/>
    </source>
</evidence>
<keyword evidence="7 10" id="KW-0464">Manganese</keyword>
<comment type="function">
    <text evidence="10">Catalyzes the 1,3-allylic rearrangement of the homoallylic substrate isopentenyl (IPP) to its highly electrophilic allylic isomer, dimethylallyl diphosphate (DMAPP).</text>
</comment>
<keyword evidence="4 10" id="KW-0963">Cytoplasm</keyword>
<dbReference type="RefSeq" id="WP_055037983.1">
    <property type="nucleotide sequence ID" value="NZ_AP014854.2"/>
</dbReference>
<feature type="active site" evidence="10 11">
    <location>
        <position position="126"/>
    </location>
</feature>
<keyword evidence="9 10" id="KW-0413">Isomerase</keyword>
<feature type="binding site" evidence="10">
    <location>
        <position position="124"/>
    </location>
    <ligand>
        <name>Mn(2+)</name>
        <dbReference type="ChEBI" id="CHEBI:29035"/>
    </ligand>
</feature>
<keyword evidence="15" id="KW-1185">Reference proteome</keyword>
<evidence type="ECO:0000256" key="4">
    <source>
        <dbReference type="ARBA" id="ARBA00022490"/>
    </source>
</evidence>
<gene>
    <name evidence="10 14" type="primary">idi</name>
    <name evidence="13" type="ORF">BV133_2101</name>
    <name evidence="14" type="ORF">BVIRIDIS_20450</name>
</gene>
<dbReference type="PANTHER" id="PTHR10885">
    <property type="entry name" value="ISOPENTENYL-DIPHOSPHATE DELTA-ISOMERASE"/>
    <property type="match status" value="1"/>
</dbReference>
<evidence type="ECO:0000313" key="15">
    <source>
        <dbReference type="Proteomes" id="UP000065734"/>
    </source>
</evidence>
<feature type="binding site" evidence="10">
    <location>
        <position position="44"/>
    </location>
    <ligand>
        <name>Mn(2+)</name>
        <dbReference type="ChEBI" id="CHEBI:29035"/>
    </ligand>
</feature>
<feature type="binding site" evidence="10">
    <location>
        <position position="126"/>
    </location>
    <ligand>
        <name>Mn(2+)</name>
        <dbReference type="ChEBI" id="CHEBI:29035"/>
    </ligand>
</feature>
<protein>
    <recommendedName>
        <fullName evidence="3 10">Isopentenyl-diphosphate Delta-isomerase</fullName>
        <shortName evidence="10">IPP isomerase</shortName>
        <ecNumber evidence="3 10">5.3.3.2</ecNumber>
    </recommendedName>
    <alternativeName>
        <fullName evidence="10">IPP:DMAPP isomerase</fullName>
    </alternativeName>
    <alternativeName>
        <fullName evidence="10">Isopentenyl pyrophosphate isomerase</fullName>
    </alternativeName>
</protein>
<dbReference type="KEGG" id="bvr:BVIR_2601"/>
<dbReference type="OrthoDB" id="9809458at2"/>
<evidence type="ECO:0000256" key="10">
    <source>
        <dbReference type="HAMAP-Rule" id="MF_00202"/>
    </source>
</evidence>
<dbReference type="PROSITE" id="PS51462">
    <property type="entry name" value="NUDIX"/>
    <property type="match status" value="1"/>
</dbReference>
<accession>A0A0H5BF16</accession>
<dbReference type="STRING" id="1079.BVIR_2601"/>
<dbReference type="InterPro" id="IPR015797">
    <property type="entry name" value="NUDIX_hydrolase-like_dom_sf"/>
</dbReference>
<keyword evidence="5 10" id="KW-0479">Metal-binding</keyword>
<dbReference type="UniPathway" id="UPA00059">
    <property type="reaction ID" value="UER00104"/>
</dbReference>
<feature type="domain" description="Nudix hydrolase" evidence="12">
    <location>
        <begin position="42"/>
        <end position="174"/>
    </location>
</feature>
<dbReference type="PANTHER" id="PTHR10885:SF0">
    <property type="entry name" value="ISOPENTENYL-DIPHOSPHATE DELTA-ISOMERASE"/>
    <property type="match status" value="1"/>
</dbReference>
<evidence type="ECO:0000256" key="8">
    <source>
        <dbReference type="ARBA" id="ARBA00023229"/>
    </source>
</evidence>
<reference evidence="13" key="1">
    <citation type="journal article" date="2015" name="Genome Announc.">
        <title>Complete Genome Sequence of the Bacteriochlorophyll b-Producing Photosynthetic Bacterium Blastochloris viridis.</title>
        <authorList>
            <person name="Tsukatani Y."/>
            <person name="Hirose Y."/>
            <person name="Harada J."/>
            <person name="Misawa N."/>
            <person name="Mori K."/>
            <person name="Inoue K."/>
            <person name="Tamiaki H."/>
        </authorList>
    </citation>
    <scope>NUCLEOTIDE SEQUENCE [LARGE SCALE GENOMIC DNA]</scope>
    <source>
        <strain evidence="13">DSM 133</strain>
    </source>
</reference>
<dbReference type="PIRSF" id="PIRSF018427">
    <property type="entry name" value="Isopntndiph_ism"/>
    <property type="match status" value="1"/>
</dbReference>
<comment type="catalytic activity">
    <reaction evidence="10">
        <text>isopentenyl diphosphate = dimethylallyl diphosphate</text>
        <dbReference type="Rhea" id="RHEA:23284"/>
        <dbReference type="ChEBI" id="CHEBI:57623"/>
        <dbReference type="ChEBI" id="CHEBI:128769"/>
        <dbReference type="EC" id="5.3.3.2"/>
    </reaction>
</comment>
<dbReference type="GO" id="GO:0005737">
    <property type="term" value="C:cytoplasm"/>
    <property type="evidence" value="ECO:0007669"/>
    <property type="project" value="UniProtKB-SubCell"/>
</dbReference>
<keyword evidence="8 10" id="KW-0414">Isoprene biosynthesis</keyword>
<evidence type="ECO:0000256" key="7">
    <source>
        <dbReference type="ARBA" id="ARBA00023211"/>
    </source>
</evidence>
<evidence type="ECO:0000256" key="11">
    <source>
        <dbReference type="PIRSR" id="PIRSR018427-1"/>
    </source>
</evidence>
<dbReference type="HAMAP" id="MF_00202">
    <property type="entry name" value="Idi"/>
    <property type="match status" value="1"/>
</dbReference>
<comment type="pathway">
    <text evidence="1 10">Isoprenoid biosynthesis; dimethylallyl diphosphate biosynthesis; dimethylallyl diphosphate from isopentenyl diphosphate: step 1/1.</text>
</comment>
<evidence type="ECO:0000256" key="5">
    <source>
        <dbReference type="ARBA" id="ARBA00022723"/>
    </source>
</evidence>
<name>A0A0H5BF16_BLAVI</name>
<dbReference type="InterPro" id="IPR056375">
    <property type="entry name" value="Idi_bact"/>
</dbReference>
<feature type="binding site" evidence="10">
    <location>
        <position position="99"/>
    </location>
    <ligand>
        <name>Mg(2+)</name>
        <dbReference type="ChEBI" id="CHEBI:18420"/>
    </ligand>
</feature>
<dbReference type="EC" id="5.3.3.2" evidence="3 10"/>
<dbReference type="InterPro" id="IPR011876">
    <property type="entry name" value="IsopentenylPP_isomerase_typ1"/>
</dbReference>
<dbReference type="GO" id="GO:0004452">
    <property type="term" value="F:isopentenyl-diphosphate delta-isomerase activity"/>
    <property type="evidence" value="ECO:0007669"/>
    <property type="project" value="UniProtKB-UniRule"/>
</dbReference>
<dbReference type="NCBIfam" id="TIGR02150">
    <property type="entry name" value="IPP_isom_1"/>
    <property type="match status" value="1"/>
</dbReference>
<comment type="similarity">
    <text evidence="2 10">Belongs to the IPP isomerase type 1 family.</text>
</comment>
<dbReference type="EMBL" id="AP014854">
    <property type="protein sequence ID" value="BAR99694.1"/>
    <property type="molecule type" value="Genomic_DNA"/>
</dbReference>
<evidence type="ECO:0000256" key="9">
    <source>
        <dbReference type="ARBA" id="ARBA00023235"/>
    </source>
</evidence>
<dbReference type="NCBIfam" id="NF002995">
    <property type="entry name" value="PRK03759.1"/>
    <property type="match status" value="1"/>
</dbReference>
<feature type="active site" evidence="10 11">
    <location>
        <position position="79"/>
    </location>
</feature>
<comment type="cofactor">
    <cofactor evidence="10">
        <name>Mg(2+)</name>
        <dbReference type="ChEBI" id="CHEBI:18420"/>
    </cofactor>
    <text evidence="10">Binds 1 Mg(2+) ion per subunit. The magnesium ion binds only when substrate is bound.</text>
</comment>
<feature type="binding site" evidence="10">
    <location>
        <position position="81"/>
    </location>
    <ligand>
        <name>Mn(2+)</name>
        <dbReference type="ChEBI" id="CHEBI:29035"/>
    </ligand>
</feature>
<keyword evidence="6 10" id="KW-0460">Magnesium</keyword>
<dbReference type="PATRIC" id="fig|1079.6.peg.2724"/>
<comment type="subcellular location">
    <subcellularLocation>
        <location evidence="10">Cytoplasm</location>
    </subcellularLocation>
</comment>
<evidence type="ECO:0000256" key="1">
    <source>
        <dbReference type="ARBA" id="ARBA00004826"/>
    </source>
</evidence>
<sequence>MQQIGTDYVATPRGASEHVVLLDGADLPIGTAEKLDAHRQGLKHLAISVIVRDGAGRWLLQRRAAGKYHSGGLWTNTCCSHPRPGEAVPAAAARRLVEEMGIACPLELAFVTTYRAAVEPDLIEHEVVHVFLGTYDGAISPDPDEVDAWRWVAVAELVEDIDARPDAYTVWFRHYVADFLDKMTD</sequence>
<evidence type="ECO:0000256" key="2">
    <source>
        <dbReference type="ARBA" id="ARBA00007579"/>
    </source>
</evidence>
<dbReference type="GO" id="GO:0046872">
    <property type="term" value="F:metal ion binding"/>
    <property type="evidence" value="ECO:0007669"/>
    <property type="project" value="UniProtKB-KW"/>
</dbReference>